<comment type="cofactor">
    <cofactor evidence="1 5 7 8">
        <name>pyridoxal 5'-phosphate</name>
        <dbReference type="ChEBI" id="CHEBI:597326"/>
    </cofactor>
</comment>
<keyword evidence="4 5" id="KW-0456">Lyase</keyword>
<comment type="similarity">
    <text evidence="5">Belongs to the Orn/Lys/Arg decarboxylase class-II family. LysA subfamily.</text>
</comment>
<dbReference type="Proteomes" id="UP000297149">
    <property type="component" value="Chromosome"/>
</dbReference>
<feature type="binding site" evidence="5">
    <location>
        <position position="363"/>
    </location>
    <ligand>
        <name>substrate</name>
    </ligand>
</feature>
<dbReference type="Pfam" id="PF02784">
    <property type="entry name" value="Orn_Arg_deC_N"/>
    <property type="match status" value="1"/>
</dbReference>
<dbReference type="EMBL" id="CP039396">
    <property type="protein sequence ID" value="QCD43080.1"/>
    <property type="molecule type" value="Genomic_DNA"/>
</dbReference>
<dbReference type="HAMAP" id="MF_02120">
    <property type="entry name" value="LysA"/>
    <property type="match status" value="1"/>
</dbReference>
<dbReference type="UniPathway" id="UPA00034">
    <property type="reaction ID" value="UER00027"/>
</dbReference>
<evidence type="ECO:0000256" key="2">
    <source>
        <dbReference type="ARBA" id="ARBA00022793"/>
    </source>
</evidence>
<evidence type="ECO:0000256" key="4">
    <source>
        <dbReference type="ARBA" id="ARBA00023239"/>
    </source>
</evidence>
<comment type="catalytic activity">
    <reaction evidence="5 8">
        <text>meso-2,6-diaminopimelate + H(+) = L-lysine + CO2</text>
        <dbReference type="Rhea" id="RHEA:15101"/>
        <dbReference type="ChEBI" id="CHEBI:15378"/>
        <dbReference type="ChEBI" id="CHEBI:16526"/>
        <dbReference type="ChEBI" id="CHEBI:32551"/>
        <dbReference type="ChEBI" id="CHEBI:57791"/>
        <dbReference type="EC" id="4.1.1.20"/>
    </reaction>
</comment>
<keyword evidence="5" id="KW-0028">Amino-acid biosynthesis</keyword>
<dbReference type="InterPro" id="IPR022644">
    <property type="entry name" value="De-COase2_N"/>
</dbReference>
<dbReference type="PRINTS" id="PR01179">
    <property type="entry name" value="ODADCRBXLASE"/>
</dbReference>
<comment type="function">
    <text evidence="5">Specifically catalyzes the decarboxylation of meso-diaminopimelate (meso-DAP) to L-lysine.</text>
</comment>
<reference evidence="12" key="1">
    <citation type="submission" date="2019-02" db="EMBL/GenBank/DDBJ databases">
        <title>Isolation and identification of novel species under the genus Muribaculum.</title>
        <authorList>
            <person name="Miyake S."/>
            <person name="Ding Y."/>
            <person name="Low A."/>
            <person name="Soh M."/>
            <person name="Seedorf H."/>
        </authorList>
    </citation>
    <scope>NUCLEOTIDE SEQUENCE [LARGE SCALE GENOMIC DNA]</scope>
    <source>
        <strain evidence="12">H5</strain>
    </source>
</reference>
<dbReference type="NCBIfam" id="TIGR01048">
    <property type="entry name" value="lysA"/>
    <property type="match status" value="1"/>
</dbReference>
<dbReference type="Gene3D" id="3.20.20.10">
    <property type="entry name" value="Alanine racemase"/>
    <property type="match status" value="1"/>
</dbReference>
<evidence type="ECO:0000313" key="11">
    <source>
        <dbReference type="EMBL" id="QCD43080.1"/>
    </source>
</evidence>
<dbReference type="SUPFAM" id="SSF51419">
    <property type="entry name" value="PLP-binding barrel"/>
    <property type="match status" value="1"/>
</dbReference>
<dbReference type="Gene3D" id="2.40.37.10">
    <property type="entry name" value="Lyase, Ornithine Decarboxylase, Chain A, domain 1"/>
    <property type="match status" value="1"/>
</dbReference>
<dbReference type="PANTHER" id="PTHR43727">
    <property type="entry name" value="DIAMINOPIMELATE DECARBOXYLASE"/>
    <property type="match status" value="1"/>
</dbReference>
<comment type="subunit">
    <text evidence="5">Homodimer.</text>
</comment>
<evidence type="ECO:0000256" key="3">
    <source>
        <dbReference type="ARBA" id="ARBA00022898"/>
    </source>
</evidence>
<accession>A0A4P7W694</accession>
<evidence type="ECO:0000256" key="6">
    <source>
        <dbReference type="NCBIfam" id="TIGR01048"/>
    </source>
</evidence>
<evidence type="ECO:0000259" key="9">
    <source>
        <dbReference type="Pfam" id="PF00278"/>
    </source>
</evidence>
<evidence type="ECO:0000256" key="7">
    <source>
        <dbReference type="PIRSR" id="PIRSR600183-50"/>
    </source>
</evidence>
<keyword evidence="2 5" id="KW-0210">Decarboxylase</keyword>
<name>A0A4P7W694_9BACT</name>
<dbReference type="PANTHER" id="PTHR43727:SF2">
    <property type="entry name" value="GROUP IV DECARBOXYLASE"/>
    <property type="match status" value="1"/>
</dbReference>
<feature type="binding site" evidence="5">
    <location>
        <begin position="265"/>
        <end position="268"/>
    </location>
    <ligand>
        <name>pyridoxal 5'-phosphate</name>
        <dbReference type="ChEBI" id="CHEBI:597326"/>
    </ligand>
</feature>
<dbReference type="CDD" id="cd06828">
    <property type="entry name" value="PLPDE_III_DapDC"/>
    <property type="match status" value="1"/>
</dbReference>
<evidence type="ECO:0000259" key="10">
    <source>
        <dbReference type="Pfam" id="PF02784"/>
    </source>
</evidence>
<feature type="binding site" evidence="5">
    <location>
        <position position="308"/>
    </location>
    <ligand>
        <name>substrate</name>
    </ligand>
</feature>
<protein>
    <recommendedName>
        <fullName evidence="5 6">Diaminopimelate decarboxylase</fullName>
        <shortName evidence="5">DAP decarboxylase</shortName>
        <shortName evidence="5">DAPDC</shortName>
        <ecNumber evidence="5 6">4.1.1.20</ecNumber>
    </recommendedName>
</protein>
<feature type="binding site" evidence="5">
    <location>
        <position position="363"/>
    </location>
    <ligand>
        <name>pyridoxal 5'-phosphate</name>
        <dbReference type="ChEBI" id="CHEBI:597326"/>
    </ligand>
</feature>
<feature type="active site" description="Proton donor" evidence="7">
    <location>
        <position position="334"/>
    </location>
</feature>
<feature type="domain" description="Orn/DAP/Arg decarboxylase 2 N-terminal" evidence="10">
    <location>
        <begin position="28"/>
        <end position="272"/>
    </location>
</feature>
<dbReference type="InterPro" id="IPR002986">
    <property type="entry name" value="DAP_deCOOHase_LysA"/>
</dbReference>
<organism evidence="11 12">
    <name type="scientific">Duncaniella dubosii</name>
    <dbReference type="NCBI Taxonomy" id="2518971"/>
    <lineage>
        <taxon>Bacteria</taxon>
        <taxon>Pseudomonadati</taxon>
        <taxon>Bacteroidota</taxon>
        <taxon>Bacteroidia</taxon>
        <taxon>Bacteroidales</taxon>
        <taxon>Muribaculaceae</taxon>
        <taxon>Duncaniella</taxon>
    </lineage>
</organism>
<keyword evidence="3 5" id="KW-0663">Pyridoxal phosphate</keyword>
<comment type="pathway">
    <text evidence="5 8">Amino-acid biosynthesis; L-lysine biosynthesis via DAP pathway; L-lysine from DL-2,6-diaminopimelate: step 1/1.</text>
</comment>
<feature type="binding site" evidence="5">
    <location>
        <position position="304"/>
    </location>
    <ligand>
        <name>substrate</name>
    </ligand>
</feature>
<dbReference type="PRINTS" id="PR01181">
    <property type="entry name" value="DAPDCRBXLASE"/>
</dbReference>
<feature type="binding site" evidence="5">
    <location>
        <position position="227"/>
    </location>
    <ligand>
        <name>pyridoxal 5'-phosphate</name>
        <dbReference type="ChEBI" id="CHEBI:597326"/>
    </ligand>
</feature>
<dbReference type="FunFam" id="3.20.20.10:FF:000003">
    <property type="entry name" value="Diaminopimelate decarboxylase"/>
    <property type="match status" value="1"/>
</dbReference>
<dbReference type="KEGG" id="ddb:E7747_12785"/>
<evidence type="ECO:0000256" key="8">
    <source>
        <dbReference type="RuleBase" id="RU003738"/>
    </source>
</evidence>
<dbReference type="InterPro" id="IPR000183">
    <property type="entry name" value="Orn/DAP/Arg_de-COase"/>
</dbReference>
<feature type="binding site" evidence="5">
    <location>
        <position position="335"/>
    </location>
    <ligand>
        <name>substrate</name>
    </ligand>
</feature>
<keyword evidence="5 8" id="KW-0457">Lysine biosynthesis</keyword>
<dbReference type="InterPro" id="IPR029066">
    <property type="entry name" value="PLP-binding_barrel"/>
</dbReference>
<dbReference type="EC" id="4.1.1.20" evidence="5 6"/>
<dbReference type="RefSeq" id="WP_136416383.1">
    <property type="nucleotide sequence ID" value="NZ_CP039396.1"/>
</dbReference>
<dbReference type="GO" id="GO:0009089">
    <property type="term" value="P:lysine biosynthetic process via diaminopimelate"/>
    <property type="evidence" value="ECO:0007669"/>
    <property type="project" value="UniProtKB-UniRule"/>
</dbReference>
<dbReference type="InterPro" id="IPR022643">
    <property type="entry name" value="De-COase2_C"/>
</dbReference>
<dbReference type="PROSITE" id="PS00878">
    <property type="entry name" value="ODR_DC_2_1"/>
    <property type="match status" value="1"/>
</dbReference>
<gene>
    <name evidence="5 11" type="primary">lysA</name>
    <name evidence="11" type="ORF">E7747_12785</name>
</gene>
<dbReference type="GO" id="GO:0008836">
    <property type="term" value="F:diaminopimelate decarboxylase activity"/>
    <property type="evidence" value="ECO:0007669"/>
    <property type="project" value="UniProtKB-UniRule"/>
</dbReference>
<dbReference type="SUPFAM" id="SSF50621">
    <property type="entry name" value="Alanine racemase C-terminal domain-like"/>
    <property type="match status" value="1"/>
</dbReference>
<dbReference type="InterPro" id="IPR022653">
    <property type="entry name" value="De-COase2_pyr-phos_BS"/>
</dbReference>
<proteinExistence type="inferred from homology"/>
<evidence type="ECO:0000313" key="12">
    <source>
        <dbReference type="Proteomes" id="UP000297149"/>
    </source>
</evidence>
<sequence length="383" mass="42917">MMTRFPIEEFSSLQTPFYFYDLKLLDRTLKEIKRTARDSRFKVHYAIKANANPGILRYIQAAGFGVDCVSGWEIETAIEAGFRGDRIVFAGVGKSDNEIRLGLEKDIECFNVESEPELRVISQIATEMGKTARIAIRVNPNIDAHTHAYITTGLAENKFGINLEMLPGMVALACTLPNIELKGLHFHIGSQITENEPFVMLCETINRLQDEYESRGITFSSINLGGGLGIDYAHPERHPIPDFEGYFTTFHNHLHIRPDQEVHFELGRSVVAQCGSLITRVLYVKEGTTKKFAIVDAGMSDLIRPALYNAHHKIENITNPNGELHHYDVVGPICESSDCFGQDETLPALKRGDLLALRSAGAYGEIMASRYNCRPFPPSYFSE</sequence>
<dbReference type="GO" id="GO:0030170">
    <property type="term" value="F:pyridoxal phosphate binding"/>
    <property type="evidence" value="ECO:0007669"/>
    <property type="project" value="UniProtKB-UniRule"/>
</dbReference>
<evidence type="ECO:0000256" key="1">
    <source>
        <dbReference type="ARBA" id="ARBA00001933"/>
    </source>
</evidence>
<feature type="domain" description="Orn/DAP/Arg decarboxylase 2 C-terminal" evidence="9">
    <location>
        <begin position="18"/>
        <end position="361"/>
    </location>
</feature>
<feature type="modified residue" description="N6-(pyridoxal phosphate)lysine" evidence="5 7">
    <location>
        <position position="48"/>
    </location>
</feature>
<dbReference type="AlphaFoldDB" id="A0A4P7W694"/>
<dbReference type="Pfam" id="PF00278">
    <property type="entry name" value="Orn_DAP_Arg_deC"/>
    <property type="match status" value="1"/>
</dbReference>
<feature type="binding site" evidence="5">
    <location>
        <position position="268"/>
    </location>
    <ligand>
        <name>substrate</name>
    </ligand>
</feature>
<keyword evidence="12" id="KW-1185">Reference proteome</keyword>
<dbReference type="InterPro" id="IPR009006">
    <property type="entry name" value="Ala_racemase/Decarboxylase_C"/>
</dbReference>
<evidence type="ECO:0000256" key="5">
    <source>
        <dbReference type="HAMAP-Rule" id="MF_02120"/>
    </source>
</evidence>